<evidence type="ECO:0000313" key="1">
    <source>
        <dbReference type="EMBL" id="OAF64696.1"/>
    </source>
</evidence>
<dbReference type="Proteomes" id="UP000078046">
    <property type="component" value="Unassembled WGS sequence"/>
</dbReference>
<comment type="caution">
    <text evidence="1">The sequence shown here is derived from an EMBL/GenBank/DDBJ whole genome shotgun (WGS) entry which is preliminary data.</text>
</comment>
<protein>
    <submittedName>
        <fullName evidence="1">Uncharacterized protein</fullName>
    </submittedName>
</protein>
<keyword evidence="2" id="KW-1185">Reference proteome</keyword>
<dbReference type="AlphaFoldDB" id="A0A177ARQ8"/>
<dbReference type="EMBL" id="LWCA01001667">
    <property type="protein sequence ID" value="OAF64696.1"/>
    <property type="molecule type" value="Genomic_DNA"/>
</dbReference>
<organism evidence="1 2">
    <name type="scientific">Intoshia linei</name>
    <dbReference type="NCBI Taxonomy" id="1819745"/>
    <lineage>
        <taxon>Eukaryota</taxon>
        <taxon>Metazoa</taxon>
        <taxon>Spiralia</taxon>
        <taxon>Lophotrochozoa</taxon>
        <taxon>Mesozoa</taxon>
        <taxon>Orthonectida</taxon>
        <taxon>Rhopaluridae</taxon>
        <taxon>Intoshia</taxon>
    </lineage>
</organism>
<name>A0A177ARQ8_9BILA</name>
<proteinExistence type="predicted"/>
<reference evidence="1 2" key="1">
    <citation type="submission" date="2016-04" db="EMBL/GenBank/DDBJ databases">
        <title>The genome of Intoshia linei affirms orthonectids as highly simplified spiralians.</title>
        <authorList>
            <person name="Mikhailov K.V."/>
            <person name="Slusarev G.S."/>
            <person name="Nikitin M.A."/>
            <person name="Logacheva M.D."/>
            <person name="Penin A."/>
            <person name="Aleoshin V."/>
            <person name="Panchin Y.V."/>
        </authorList>
    </citation>
    <scope>NUCLEOTIDE SEQUENCE [LARGE SCALE GENOMIC DNA]</scope>
    <source>
        <strain evidence="1">Intl2013</strain>
        <tissue evidence="1">Whole animal</tissue>
    </source>
</reference>
<evidence type="ECO:0000313" key="2">
    <source>
        <dbReference type="Proteomes" id="UP000078046"/>
    </source>
</evidence>
<sequence length="265" mass="30783">MLNSSDLPWYCFKTSDKFLDFITFDFKLAPWRNCFAARNSLFQKPPTYNRGVIRVPYDDSKLNLESLDVENRALIVTKAINEKTQEWKDKNIHVLMPTSAPWKRTPFMFWQFSHYDFIDLIRGVPAVYALLPSMQLYDQKEVIAILPQMNAPVKDLPMILKSIHLSNPAKRYDMYKNVFAYLEEPKVNTVSFHGSGIDTIKAYNLITHILWNIVYDIHEYKPGDSVVPTKSLIHHGVTIYFTERMKPQGKTKISPEKKNVGSCNL</sequence>
<accession>A0A177ARQ8</accession>
<gene>
    <name evidence="1" type="ORF">A3Q56_07551</name>
</gene>